<gene>
    <name evidence="1" type="ORF">ACFQ00_19170</name>
</gene>
<name>A0ABW3C9Z1_SPHXN</name>
<evidence type="ECO:0000313" key="2">
    <source>
        <dbReference type="Proteomes" id="UP001597124"/>
    </source>
</evidence>
<dbReference type="Proteomes" id="UP001597124">
    <property type="component" value="Unassembled WGS sequence"/>
</dbReference>
<evidence type="ECO:0000313" key="1">
    <source>
        <dbReference type="EMBL" id="MFD0850459.1"/>
    </source>
</evidence>
<accession>A0ABW3C9Z1</accession>
<organism evidence="1 2">
    <name type="scientific">Sphingosinicella xenopeptidilytica</name>
    <dbReference type="NCBI Taxonomy" id="364098"/>
    <lineage>
        <taxon>Bacteria</taxon>
        <taxon>Pseudomonadati</taxon>
        <taxon>Pseudomonadota</taxon>
        <taxon>Alphaproteobacteria</taxon>
        <taxon>Sphingomonadales</taxon>
        <taxon>Sphingosinicellaceae</taxon>
        <taxon>Sphingosinicella</taxon>
    </lineage>
</organism>
<dbReference type="EMBL" id="JBHTIK010000015">
    <property type="protein sequence ID" value="MFD0850459.1"/>
    <property type="molecule type" value="Genomic_DNA"/>
</dbReference>
<comment type="caution">
    <text evidence="1">The sequence shown here is derived from an EMBL/GenBank/DDBJ whole genome shotgun (WGS) entry which is preliminary data.</text>
</comment>
<keyword evidence="2" id="KW-1185">Reference proteome</keyword>
<reference evidence="2" key="1">
    <citation type="journal article" date="2019" name="Int. J. Syst. Evol. Microbiol.">
        <title>The Global Catalogue of Microorganisms (GCM) 10K type strain sequencing project: providing services to taxonomists for standard genome sequencing and annotation.</title>
        <authorList>
            <consortium name="The Broad Institute Genomics Platform"/>
            <consortium name="The Broad Institute Genome Sequencing Center for Infectious Disease"/>
            <person name="Wu L."/>
            <person name="Ma J."/>
        </authorList>
    </citation>
    <scope>NUCLEOTIDE SEQUENCE [LARGE SCALE GENOMIC DNA]</scope>
    <source>
        <strain evidence="2">CCUG 52537</strain>
    </source>
</reference>
<proteinExistence type="predicted"/>
<protein>
    <submittedName>
        <fullName evidence="1">Uncharacterized protein</fullName>
    </submittedName>
</protein>
<sequence>MAFSAFGSRPRNLEKSAFFKWFGMTPAGDSLWRPKGEAFRDQVVLAAETDADGRLSVLTLSLARAMLDEPRQAMFGRDIVKSFLEGIAGRDRHIRQLAAEIFNRAPPVPVLRGQAPQGVPQTPSAGFLTVMGELQAWSAELSRVRIGMTNDGGRLVVRAERKPLRGFLARLFG</sequence>